<dbReference type="AlphaFoldDB" id="A0A1Q3CWU6"/>
<gene>
    <name evidence="1" type="ORF">CFOL_v3_28094</name>
</gene>
<evidence type="ECO:0000313" key="1">
    <source>
        <dbReference type="EMBL" id="GAV84652.1"/>
    </source>
</evidence>
<keyword evidence="2" id="KW-1185">Reference proteome</keyword>
<dbReference type="Proteomes" id="UP000187406">
    <property type="component" value="Unassembled WGS sequence"/>
</dbReference>
<accession>A0A1Q3CWU6</accession>
<sequence>MTWGRFNFVYICHHAIITTTLFYHSHMYTGREHPNICNMIRLNCYCQHLLKQFYCFLCKTMLSQSHNHGSPRDSISVPMYKIEHPPCIIDASSFRIHVNKSIASGN</sequence>
<dbReference type="EMBL" id="BDDD01003289">
    <property type="protein sequence ID" value="GAV84652.1"/>
    <property type="molecule type" value="Genomic_DNA"/>
</dbReference>
<proteinExistence type="predicted"/>
<organism evidence="1 2">
    <name type="scientific">Cephalotus follicularis</name>
    <name type="common">Albany pitcher plant</name>
    <dbReference type="NCBI Taxonomy" id="3775"/>
    <lineage>
        <taxon>Eukaryota</taxon>
        <taxon>Viridiplantae</taxon>
        <taxon>Streptophyta</taxon>
        <taxon>Embryophyta</taxon>
        <taxon>Tracheophyta</taxon>
        <taxon>Spermatophyta</taxon>
        <taxon>Magnoliopsida</taxon>
        <taxon>eudicotyledons</taxon>
        <taxon>Gunneridae</taxon>
        <taxon>Pentapetalae</taxon>
        <taxon>rosids</taxon>
        <taxon>fabids</taxon>
        <taxon>Oxalidales</taxon>
        <taxon>Cephalotaceae</taxon>
        <taxon>Cephalotus</taxon>
    </lineage>
</organism>
<dbReference type="InParanoid" id="A0A1Q3CWU6"/>
<name>A0A1Q3CWU6_CEPFO</name>
<evidence type="ECO:0000313" key="2">
    <source>
        <dbReference type="Proteomes" id="UP000187406"/>
    </source>
</evidence>
<protein>
    <submittedName>
        <fullName evidence="1">Uncharacterized protein</fullName>
    </submittedName>
</protein>
<comment type="caution">
    <text evidence="1">The sequence shown here is derived from an EMBL/GenBank/DDBJ whole genome shotgun (WGS) entry which is preliminary data.</text>
</comment>
<reference evidence="2" key="1">
    <citation type="submission" date="2016-04" db="EMBL/GenBank/DDBJ databases">
        <title>Cephalotus genome sequencing.</title>
        <authorList>
            <person name="Fukushima K."/>
            <person name="Hasebe M."/>
            <person name="Fang X."/>
        </authorList>
    </citation>
    <scope>NUCLEOTIDE SEQUENCE [LARGE SCALE GENOMIC DNA]</scope>
    <source>
        <strain evidence="2">cv. St1</strain>
    </source>
</reference>